<evidence type="ECO:0000259" key="3">
    <source>
        <dbReference type="Pfam" id="PF23861"/>
    </source>
</evidence>
<feature type="domain" description="Ribophorin II second" evidence="3">
    <location>
        <begin position="3"/>
        <end position="90"/>
    </location>
</feature>
<reference evidence="4" key="1">
    <citation type="submission" date="2016-06" db="UniProtKB">
        <authorList>
            <consortium name="WormBaseParasite"/>
        </authorList>
    </citation>
    <scope>IDENTIFICATION</scope>
</reference>
<dbReference type="InterPro" id="IPR055374">
    <property type="entry name" value="Ribophorin_II_3rd"/>
</dbReference>
<dbReference type="Pfam" id="PF23861">
    <property type="entry name" value="Ribophorin_II_2nd"/>
    <property type="match status" value="1"/>
</dbReference>
<dbReference type="InterPro" id="IPR055375">
    <property type="entry name" value="Ribophorin_II_2nd"/>
</dbReference>
<dbReference type="PANTHER" id="PTHR12640">
    <property type="entry name" value="RIBOPHORIN II"/>
    <property type="match status" value="1"/>
</dbReference>
<dbReference type="Pfam" id="PF23860">
    <property type="entry name" value="Ribophorin_II_3rd"/>
    <property type="match status" value="1"/>
</dbReference>
<feature type="domain" description="Ribophorin II third" evidence="2">
    <location>
        <begin position="99"/>
        <end position="185"/>
    </location>
</feature>
<evidence type="ECO:0000259" key="2">
    <source>
        <dbReference type="Pfam" id="PF23860"/>
    </source>
</evidence>
<evidence type="ECO:0000256" key="1">
    <source>
        <dbReference type="ARBA" id="ARBA00017612"/>
    </source>
</evidence>
<proteinExistence type="predicted"/>
<accession>A0A183HVB2</accession>
<dbReference type="GO" id="GO:0008250">
    <property type="term" value="C:oligosaccharyltransferase complex"/>
    <property type="evidence" value="ECO:0007669"/>
    <property type="project" value="InterPro"/>
</dbReference>
<dbReference type="GO" id="GO:0006487">
    <property type="term" value="P:protein N-linked glycosylation"/>
    <property type="evidence" value="ECO:0007669"/>
    <property type="project" value="TreeGrafter"/>
</dbReference>
<dbReference type="STRING" id="387005.A0A183HVB2"/>
<name>A0A183HVB2_9BILA</name>
<dbReference type="PANTHER" id="PTHR12640:SF0">
    <property type="entry name" value="DOLICHYL-DIPHOSPHOOLIGOSACCHARIDE--PROTEIN GLYCOSYLTRANSFERASE SUBUNIT 2"/>
    <property type="match status" value="1"/>
</dbReference>
<evidence type="ECO:0000313" key="4">
    <source>
        <dbReference type="WBParaSite" id="OFLC_0001142401-mRNA-1"/>
    </source>
</evidence>
<dbReference type="WBParaSite" id="OFLC_0001142401-mRNA-1">
    <property type="protein sequence ID" value="OFLC_0001142401-mRNA-1"/>
    <property type="gene ID" value="OFLC_0001142401"/>
</dbReference>
<dbReference type="UniPathway" id="UPA00378"/>
<organism evidence="4">
    <name type="scientific">Onchocerca flexuosa</name>
    <dbReference type="NCBI Taxonomy" id="387005"/>
    <lineage>
        <taxon>Eukaryota</taxon>
        <taxon>Metazoa</taxon>
        <taxon>Ecdysozoa</taxon>
        <taxon>Nematoda</taxon>
        <taxon>Chromadorea</taxon>
        <taxon>Rhabditida</taxon>
        <taxon>Spirurina</taxon>
        <taxon>Spiruromorpha</taxon>
        <taxon>Filarioidea</taxon>
        <taxon>Onchocercidae</taxon>
        <taxon>Onchocerca</taxon>
    </lineage>
</organism>
<sequence>LQPLVIRVSNVLGESVGPLSVILDAATHIASKEIAIVRQPLKEVASDKTNTLYEVSVKNAKQHGFYNLALTAGSQDKRLVGTNGASLMMRILVKVRIEDIAVAVFDRELLKPSSSISVKQNAKIGKILEADIHNKMEIRFKVKEAKTDEAVLVHQAFVIFIHSKTRQEIVFVATPDHNRNYVFDVV</sequence>
<protein>
    <recommendedName>
        <fullName evidence="1">Dolichyl-diphosphooligosaccharide--protein glycosyltransferase subunit 2</fullName>
    </recommendedName>
</protein>
<dbReference type="InterPro" id="IPR008814">
    <property type="entry name" value="Swp1"/>
</dbReference>
<dbReference type="AlphaFoldDB" id="A0A183HVB2"/>